<keyword evidence="3" id="KW-0804">Transcription</keyword>
<reference evidence="6 7" key="1">
    <citation type="submission" date="2021-03" db="EMBL/GenBank/DDBJ databases">
        <title>Human Oral Microbial Genomes.</title>
        <authorList>
            <person name="Johnston C.D."/>
            <person name="Chen T."/>
            <person name="Dewhirst F.E."/>
        </authorList>
    </citation>
    <scope>NUCLEOTIDE SEQUENCE [LARGE SCALE GENOMIC DNA]</scope>
    <source>
        <strain evidence="6 7">DSMZ 100122</strain>
    </source>
</reference>
<keyword evidence="7" id="KW-1185">Reference proteome</keyword>
<dbReference type="PANTHER" id="PTHR30055:SF234">
    <property type="entry name" value="HTH-TYPE TRANSCRIPTIONAL REGULATOR BETI"/>
    <property type="match status" value="1"/>
</dbReference>
<dbReference type="InterPro" id="IPR009057">
    <property type="entry name" value="Homeodomain-like_sf"/>
</dbReference>
<evidence type="ECO:0000256" key="3">
    <source>
        <dbReference type="ARBA" id="ARBA00023163"/>
    </source>
</evidence>
<evidence type="ECO:0000313" key="6">
    <source>
        <dbReference type="EMBL" id="QUC08350.1"/>
    </source>
</evidence>
<dbReference type="PROSITE" id="PS50977">
    <property type="entry name" value="HTH_TETR_2"/>
    <property type="match status" value="1"/>
</dbReference>
<dbReference type="Pfam" id="PF17937">
    <property type="entry name" value="TetR_C_28"/>
    <property type="match status" value="1"/>
</dbReference>
<dbReference type="EMBL" id="CP072384">
    <property type="protein sequence ID" value="QUC08350.1"/>
    <property type="molecule type" value="Genomic_DNA"/>
</dbReference>
<evidence type="ECO:0000256" key="4">
    <source>
        <dbReference type="PROSITE-ProRule" id="PRU00335"/>
    </source>
</evidence>
<protein>
    <submittedName>
        <fullName evidence="6">TetR/AcrR family transcriptional regulator</fullName>
    </submittedName>
</protein>
<sequence length="189" mass="20628">MATSGKTRSTDRTRRAILDAASDLMGKHGTSVSLARIAEAAGMSKGGLLHHFPSRNDLIRALGEDCARQLRSEVEGFLDLSENRPGKMLRAYVRALCGGSGEAMVYFADSSTWYPMIDIPEVKQAIADNVRWWDEQFAADGLPDDRIRLVRRAAEGCAAAYVWGEETEEGVAQLRGLLLGLTEESAPLT</sequence>
<evidence type="ECO:0000313" key="7">
    <source>
        <dbReference type="Proteomes" id="UP000678513"/>
    </source>
</evidence>
<dbReference type="Gene3D" id="1.10.357.10">
    <property type="entry name" value="Tetracycline Repressor, domain 2"/>
    <property type="match status" value="1"/>
</dbReference>
<gene>
    <name evidence="6" type="ORF">J5A65_00925</name>
</gene>
<feature type="domain" description="HTH tetR-type" evidence="5">
    <location>
        <begin position="11"/>
        <end position="70"/>
    </location>
</feature>
<dbReference type="PRINTS" id="PR00455">
    <property type="entry name" value="HTHTETR"/>
</dbReference>
<keyword evidence="2 4" id="KW-0238">DNA-binding</keyword>
<organism evidence="6 7">
    <name type="scientific">Arachnia rubra</name>
    <dbReference type="NCBI Taxonomy" id="1547448"/>
    <lineage>
        <taxon>Bacteria</taxon>
        <taxon>Bacillati</taxon>
        <taxon>Actinomycetota</taxon>
        <taxon>Actinomycetes</taxon>
        <taxon>Propionibacteriales</taxon>
        <taxon>Propionibacteriaceae</taxon>
        <taxon>Arachnia</taxon>
    </lineage>
</organism>
<dbReference type="PANTHER" id="PTHR30055">
    <property type="entry name" value="HTH-TYPE TRANSCRIPTIONAL REGULATOR RUTR"/>
    <property type="match status" value="1"/>
</dbReference>
<evidence type="ECO:0000256" key="2">
    <source>
        <dbReference type="ARBA" id="ARBA00023125"/>
    </source>
</evidence>
<accession>A0ABX7Y573</accession>
<dbReference type="Pfam" id="PF00440">
    <property type="entry name" value="TetR_N"/>
    <property type="match status" value="1"/>
</dbReference>
<dbReference type="InterPro" id="IPR001647">
    <property type="entry name" value="HTH_TetR"/>
</dbReference>
<evidence type="ECO:0000256" key="1">
    <source>
        <dbReference type="ARBA" id="ARBA00023015"/>
    </source>
</evidence>
<dbReference type="InterPro" id="IPR050109">
    <property type="entry name" value="HTH-type_TetR-like_transc_reg"/>
</dbReference>
<dbReference type="RefSeq" id="WP_212324135.1">
    <property type="nucleotide sequence ID" value="NZ_AP024463.1"/>
</dbReference>
<evidence type="ECO:0000259" key="5">
    <source>
        <dbReference type="PROSITE" id="PS50977"/>
    </source>
</evidence>
<proteinExistence type="predicted"/>
<keyword evidence="1" id="KW-0805">Transcription regulation</keyword>
<feature type="DNA-binding region" description="H-T-H motif" evidence="4">
    <location>
        <begin position="33"/>
        <end position="52"/>
    </location>
</feature>
<dbReference type="Proteomes" id="UP000678513">
    <property type="component" value="Chromosome"/>
</dbReference>
<name>A0ABX7Y573_9ACTN</name>
<dbReference type="SUPFAM" id="SSF46689">
    <property type="entry name" value="Homeodomain-like"/>
    <property type="match status" value="1"/>
</dbReference>
<dbReference type="InterPro" id="IPR041479">
    <property type="entry name" value="TetR_CgmR_C"/>
</dbReference>